<evidence type="ECO:0000313" key="1">
    <source>
        <dbReference type="EMBL" id="KAF2323000.1"/>
    </source>
</evidence>
<dbReference type="AlphaFoldDB" id="A0A6A6NBL2"/>
<dbReference type="PANTHER" id="PTHR33265:SF6">
    <property type="entry name" value="OS01G0930500 PROTEIN"/>
    <property type="match status" value="1"/>
</dbReference>
<dbReference type="PANTHER" id="PTHR33265">
    <property type="entry name" value="AVR9/CF-9 RAPIDLY ELICITED PROTEIN-RELATED"/>
    <property type="match status" value="1"/>
</dbReference>
<dbReference type="Proteomes" id="UP000467840">
    <property type="component" value="Chromosome 11"/>
</dbReference>
<gene>
    <name evidence="1" type="ORF">GH714_032693</name>
</gene>
<protein>
    <submittedName>
        <fullName evidence="1">Uncharacterized protein</fullName>
    </submittedName>
</protein>
<comment type="caution">
    <text evidence="1">The sequence shown here is derived from an EMBL/GenBank/DDBJ whole genome shotgun (WGS) entry which is preliminary data.</text>
</comment>
<sequence>MEVHPRVNSVLPKRLWNVLRVTFFMIRKGLVSKRKLILDMNLMMKRGKLLRKSLSNLLSHHHHHPRNMARGSYGLQEYEFSCSNSPNPVFFRVPKRKHHYFPCINHPEVIEEEEDANNAALIMVPKTPEYTFNLLHHLDASDFAPGEKRSPFPSPFSVRVSNYSSEDENDGGINGQVDDEAEEFIRRFYEQLRSEDKGNLGPPDATLPNPTHSWDVHPLSGNNIIRQWDIRSSSKYKDVHPLAHGTFACPVGIRTFAHRSCSPNRHEGHLPLKGELSPMGDLPLMVDLLRFRDTL</sequence>
<organism evidence="1 2">
    <name type="scientific">Hevea brasiliensis</name>
    <name type="common">Para rubber tree</name>
    <name type="synonym">Siphonia brasiliensis</name>
    <dbReference type="NCBI Taxonomy" id="3981"/>
    <lineage>
        <taxon>Eukaryota</taxon>
        <taxon>Viridiplantae</taxon>
        <taxon>Streptophyta</taxon>
        <taxon>Embryophyta</taxon>
        <taxon>Tracheophyta</taxon>
        <taxon>Spermatophyta</taxon>
        <taxon>Magnoliopsida</taxon>
        <taxon>eudicotyledons</taxon>
        <taxon>Gunneridae</taxon>
        <taxon>Pentapetalae</taxon>
        <taxon>rosids</taxon>
        <taxon>fabids</taxon>
        <taxon>Malpighiales</taxon>
        <taxon>Euphorbiaceae</taxon>
        <taxon>Crotonoideae</taxon>
        <taxon>Micrandreae</taxon>
        <taxon>Hevea</taxon>
    </lineage>
</organism>
<proteinExistence type="predicted"/>
<keyword evidence="2" id="KW-1185">Reference proteome</keyword>
<accession>A0A6A6NBL2</accession>
<reference evidence="1 2" key="1">
    <citation type="journal article" date="2020" name="Mol. Plant">
        <title>The Chromosome-Based Rubber Tree Genome Provides New Insights into Spurge Genome Evolution and Rubber Biosynthesis.</title>
        <authorList>
            <person name="Liu J."/>
            <person name="Shi C."/>
            <person name="Shi C.C."/>
            <person name="Li W."/>
            <person name="Zhang Q.J."/>
            <person name="Zhang Y."/>
            <person name="Li K."/>
            <person name="Lu H.F."/>
            <person name="Shi C."/>
            <person name="Zhu S.T."/>
            <person name="Xiao Z.Y."/>
            <person name="Nan H."/>
            <person name="Yue Y."/>
            <person name="Zhu X.G."/>
            <person name="Wu Y."/>
            <person name="Hong X.N."/>
            <person name="Fan G.Y."/>
            <person name="Tong Y."/>
            <person name="Zhang D."/>
            <person name="Mao C.L."/>
            <person name="Liu Y.L."/>
            <person name="Hao S.J."/>
            <person name="Liu W.Q."/>
            <person name="Lv M.Q."/>
            <person name="Zhang H.B."/>
            <person name="Liu Y."/>
            <person name="Hu-Tang G.R."/>
            <person name="Wang J.P."/>
            <person name="Wang J.H."/>
            <person name="Sun Y.H."/>
            <person name="Ni S.B."/>
            <person name="Chen W.B."/>
            <person name="Zhang X.C."/>
            <person name="Jiao Y.N."/>
            <person name="Eichler E.E."/>
            <person name="Li G.H."/>
            <person name="Liu X."/>
            <person name="Gao L.Z."/>
        </authorList>
    </citation>
    <scope>NUCLEOTIDE SEQUENCE [LARGE SCALE GENOMIC DNA]</scope>
    <source>
        <strain evidence="2">cv. GT1</strain>
        <tissue evidence="1">Leaf</tissue>
    </source>
</reference>
<dbReference type="InterPro" id="IPR008480">
    <property type="entry name" value="DUF761_pln"/>
</dbReference>
<evidence type="ECO:0000313" key="2">
    <source>
        <dbReference type="Proteomes" id="UP000467840"/>
    </source>
</evidence>
<name>A0A6A6NBL2_HEVBR</name>
<dbReference type="EMBL" id="JAAGAX010000002">
    <property type="protein sequence ID" value="KAF2323000.1"/>
    <property type="molecule type" value="Genomic_DNA"/>
</dbReference>
<dbReference type="Pfam" id="PF05553">
    <property type="entry name" value="DUF761"/>
    <property type="match status" value="1"/>
</dbReference>